<dbReference type="InterPro" id="IPR013324">
    <property type="entry name" value="RNA_pol_sigma_r3/r4-like"/>
</dbReference>
<dbReference type="Gene3D" id="1.10.10.10">
    <property type="entry name" value="Winged helix-like DNA-binding domain superfamily/Winged helix DNA-binding domain"/>
    <property type="match status" value="1"/>
</dbReference>
<protein>
    <submittedName>
        <fullName evidence="6">Sigma-70 family RNA polymerase sigma factor</fullName>
    </submittedName>
</protein>
<dbReference type="SUPFAM" id="SSF88946">
    <property type="entry name" value="Sigma2 domain of RNA polymerase sigma factors"/>
    <property type="match status" value="1"/>
</dbReference>
<feature type="domain" description="RNA polymerase sigma factor 70 region 4 type 2" evidence="5">
    <location>
        <begin position="124"/>
        <end position="175"/>
    </location>
</feature>
<evidence type="ECO:0000256" key="3">
    <source>
        <dbReference type="ARBA" id="ARBA00023082"/>
    </source>
</evidence>
<evidence type="ECO:0000256" key="4">
    <source>
        <dbReference type="ARBA" id="ARBA00023163"/>
    </source>
</evidence>
<keyword evidence="4" id="KW-0804">Transcription</keyword>
<evidence type="ECO:0000256" key="2">
    <source>
        <dbReference type="ARBA" id="ARBA00023015"/>
    </source>
</evidence>
<evidence type="ECO:0000313" key="7">
    <source>
        <dbReference type="Proteomes" id="UP001144347"/>
    </source>
</evidence>
<dbReference type="SUPFAM" id="SSF88659">
    <property type="entry name" value="Sigma3 and sigma4 domains of RNA polymerase sigma factors"/>
    <property type="match status" value="1"/>
</dbReference>
<dbReference type="Proteomes" id="UP001144347">
    <property type="component" value="Unassembled WGS sequence"/>
</dbReference>
<evidence type="ECO:0000259" key="5">
    <source>
        <dbReference type="Pfam" id="PF08281"/>
    </source>
</evidence>
<dbReference type="Gene3D" id="1.10.1740.10">
    <property type="match status" value="1"/>
</dbReference>
<name>A0ABT4L614_9SPHI</name>
<dbReference type="PANTHER" id="PTHR43133:SF46">
    <property type="entry name" value="RNA POLYMERASE SIGMA-70 FACTOR ECF SUBFAMILY"/>
    <property type="match status" value="1"/>
</dbReference>
<organism evidence="6 7">
    <name type="scientific">Pedobacter punctiformis</name>
    <dbReference type="NCBI Taxonomy" id="3004097"/>
    <lineage>
        <taxon>Bacteria</taxon>
        <taxon>Pseudomonadati</taxon>
        <taxon>Bacteroidota</taxon>
        <taxon>Sphingobacteriia</taxon>
        <taxon>Sphingobacteriales</taxon>
        <taxon>Sphingobacteriaceae</taxon>
        <taxon>Pedobacter</taxon>
    </lineage>
</organism>
<dbReference type="InterPro" id="IPR014284">
    <property type="entry name" value="RNA_pol_sigma-70_dom"/>
</dbReference>
<proteinExistence type="inferred from homology"/>
<dbReference type="EMBL" id="JAPWGM010000001">
    <property type="protein sequence ID" value="MCZ4242598.1"/>
    <property type="molecule type" value="Genomic_DNA"/>
</dbReference>
<dbReference type="InterPro" id="IPR036388">
    <property type="entry name" value="WH-like_DNA-bd_sf"/>
</dbReference>
<gene>
    <name evidence="6" type="ORF">O0955_01155</name>
</gene>
<dbReference type="PANTHER" id="PTHR43133">
    <property type="entry name" value="RNA POLYMERASE ECF-TYPE SIGMA FACTO"/>
    <property type="match status" value="1"/>
</dbReference>
<reference evidence="6" key="1">
    <citation type="submission" date="2022-12" db="EMBL/GenBank/DDBJ databases">
        <title>Genome sequence of HCMS5-2.</title>
        <authorList>
            <person name="Woo H."/>
        </authorList>
    </citation>
    <scope>NUCLEOTIDE SEQUENCE</scope>
    <source>
        <strain evidence="6">HCMS5-2</strain>
    </source>
</reference>
<dbReference type="InterPro" id="IPR013325">
    <property type="entry name" value="RNA_pol_sigma_r2"/>
</dbReference>
<keyword evidence="3" id="KW-0731">Sigma factor</keyword>
<evidence type="ECO:0000256" key="1">
    <source>
        <dbReference type="ARBA" id="ARBA00010641"/>
    </source>
</evidence>
<dbReference type="NCBIfam" id="TIGR02937">
    <property type="entry name" value="sigma70-ECF"/>
    <property type="match status" value="1"/>
</dbReference>
<evidence type="ECO:0000313" key="6">
    <source>
        <dbReference type="EMBL" id="MCZ4242598.1"/>
    </source>
</evidence>
<accession>A0ABT4L614</accession>
<dbReference type="InterPro" id="IPR039425">
    <property type="entry name" value="RNA_pol_sigma-70-like"/>
</dbReference>
<keyword evidence="2" id="KW-0805">Transcription regulation</keyword>
<comment type="caution">
    <text evidence="6">The sequence shown here is derived from an EMBL/GenBank/DDBJ whole genome shotgun (WGS) entry which is preliminary data.</text>
</comment>
<keyword evidence="7" id="KW-1185">Reference proteome</keyword>
<dbReference type="RefSeq" id="WP_269425693.1">
    <property type="nucleotide sequence ID" value="NZ_JAPWGM010000001.1"/>
</dbReference>
<comment type="similarity">
    <text evidence="1">Belongs to the sigma-70 factor family. ECF subfamily.</text>
</comment>
<dbReference type="Pfam" id="PF08281">
    <property type="entry name" value="Sigma70_r4_2"/>
    <property type="match status" value="1"/>
</dbReference>
<dbReference type="InterPro" id="IPR013249">
    <property type="entry name" value="RNA_pol_sigma70_r4_t2"/>
</dbReference>
<sequence length="182" mass="21785">MESKLNLGLHWEEIRAGNVKSLFDVYELLFDHLLNFGIRYSADVDLSRDLVNEMFMEIWDKKERLPAVENVKSYLLSYIKRKVIRHYYHDKLRRKAIDGQDIDIKELSYEDFIVHVQTEQDMRMRLKNALEKLTPAQSEIIQLKFFDNLNYVQIAELKSLTVKTAYNTIYDALKILRKEMNY</sequence>